<keyword evidence="3" id="KW-1185">Reference proteome</keyword>
<gene>
    <name evidence="2" type="ORF">PXEA_LOCUS23841</name>
</gene>
<dbReference type="Proteomes" id="UP000784294">
    <property type="component" value="Unassembled WGS sequence"/>
</dbReference>
<dbReference type="GO" id="GO:0016020">
    <property type="term" value="C:membrane"/>
    <property type="evidence" value="ECO:0007669"/>
    <property type="project" value="InterPro"/>
</dbReference>
<dbReference type="GO" id="GO:0006886">
    <property type="term" value="P:intracellular protein transport"/>
    <property type="evidence" value="ECO:0007669"/>
    <property type="project" value="InterPro"/>
</dbReference>
<dbReference type="OrthoDB" id="296793at2759"/>
<dbReference type="GO" id="GO:0005801">
    <property type="term" value="C:cis-Golgi network"/>
    <property type="evidence" value="ECO:0007669"/>
    <property type="project" value="InterPro"/>
</dbReference>
<dbReference type="InterPro" id="IPR007265">
    <property type="entry name" value="COG_su3"/>
</dbReference>
<sequence length="201" mass="22438">MRSQILGYVPSLGDLSYPEKLELMNSIASELPSKVAQPCHSLPDSILTSSDHTSSDINVPLNSKMLLSPADMHGMWYPTVRRTLVCLSKLSRCLDVDSFRGLAHDCLALCIQSLVQAASQIEANRNPIDGQLFLIKHLLILREQMVPFNVEFSVNETSLDINKLKCKYGSIYVFSLNLMAIHSSYTLKLLQYKCGFSLIVT</sequence>
<organism evidence="2 3">
    <name type="scientific">Protopolystoma xenopodis</name>
    <dbReference type="NCBI Taxonomy" id="117903"/>
    <lineage>
        <taxon>Eukaryota</taxon>
        <taxon>Metazoa</taxon>
        <taxon>Spiralia</taxon>
        <taxon>Lophotrochozoa</taxon>
        <taxon>Platyhelminthes</taxon>
        <taxon>Monogenea</taxon>
        <taxon>Polyopisthocotylea</taxon>
        <taxon>Polystomatidea</taxon>
        <taxon>Polystomatidae</taxon>
        <taxon>Protopolystoma</taxon>
    </lineage>
</organism>
<protein>
    <recommendedName>
        <fullName evidence="1">Conserved oligomeric Golgi complex subunit 3 C-terminal domain-containing protein</fullName>
    </recommendedName>
</protein>
<reference evidence="2" key="1">
    <citation type="submission" date="2018-11" db="EMBL/GenBank/DDBJ databases">
        <authorList>
            <consortium name="Pathogen Informatics"/>
        </authorList>
    </citation>
    <scope>NUCLEOTIDE SEQUENCE</scope>
</reference>
<dbReference type="GO" id="GO:0007030">
    <property type="term" value="P:Golgi organization"/>
    <property type="evidence" value="ECO:0007669"/>
    <property type="project" value="TreeGrafter"/>
</dbReference>
<name>A0A3S5B0W4_9PLAT</name>
<dbReference type="Pfam" id="PF20671">
    <property type="entry name" value="COG3_C"/>
    <property type="match status" value="1"/>
</dbReference>
<proteinExistence type="predicted"/>
<accession>A0A3S5B0W4</accession>
<dbReference type="InterPro" id="IPR048685">
    <property type="entry name" value="COG3_C"/>
</dbReference>
<evidence type="ECO:0000259" key="1">
    <source>
        <dbReference type="Pfam" id="PF20671"/>
    </source>
</evidence>
<evidence type="ECO:0000313" key="2">
    <source>
        <dbReference type="EMBL" id="VEL30401.1"/>
    </source>
</evidence>
<dbReference type="EMBL" id="CAAALY010112025">
    <property type="protein sequence ID" value="VEL30401.1"/>
    <property type="molecule type" value="Genomic_DNA"/>
</dbReference>
<evidence type="ECO:0000313" key="3">
    <source>
        <dbReference type="Proteomes" id="UP000784294"/>
    </source>
</evidence>
<dbReference type="GO" id="GO:0006891">
    <property type="term" value="P:intra-Golgi vesicle-mediated transport"/>
    <property type="evidence" value="ECO:0007669"/>
    <property type="project" value="TreeGrafter"/>
</dbReference>
<feature type="domain" description="Conserved oligomeric Golgi complex subunit 3 C-terminal" evidence="1">
    <location>
        <begin position="2"/>
        <end position="163"/>
    </location>
</feature>
<dbReference type="PANTHER" id="PTHR13302:SF8">
    <property type="entry name" value="CONSERVED OLIGOMERIC GOLGI COMPLEX SUBUNIT 3"/>
    <property type="match status" value="1"/>
</dbReference>
<comment type="caution">
    <text evidence="2">The sequence shown here is derived from an EMBL/GenBank/DDBJ whole genome shotgun (WGS) entry which is preliminary data.</text>
</comment>
<dbReference type="GO" id="GO:0017119">
    <property type="term" value="C:Golgi transport complex"/>
    <property type="evidence" value="ECO:0007669"/>
    <property type="project" value="TreeGrafter"/>
</dbReference>
<dbReference type="AlphaFoldDB" id="A0A3S5B0W4"/>
<dbReference type="PANTHER" id="PTHR13302">
    <property type="entry name" value="CONSERVED OLIGOMERIC GOLGI COMPLEX COMPONENT 3"/>
    <property type="match status" value="1"/>
</dbReference>